<dbReference type="OrthoDB" id="502624at2"/>
<dbReference type="InterPro" id="IPR001128">
    <property type="entry name" value="Cyt_P450"/>
</dbReference>
<evidence type="ECO:0000256" key="6">
    <source>
        <dbReference type="ARBA" id="ARBA00023033"/>
    </source>
</evidence>
<dbReference type="PANTHER" id="PTHR46696:SF4">
    <property type="entry name" value="BIOTIN BIOSYNTHESIS CYTOCHROME P450"/>
    <property type="match status" value="1"/>
</dbReference>
<dbReference type="Proteomes" id="UP000198859">
    <property type="component" value="Chromosome I"/>
</dbReference>
<dbReference type="Pfam" id="PF00067">
    <property type="entry name" value="p450"/>
    <property type="match status" value="1"/>
</dbReference>
<evidence type="ECO:0000256" key="4">
    <source>
        <dbReference type="ARBA" id="ARBA00023002"/>
    </source>
</evidence>
<dbReference type="GO" id="GO:0036199">
    <property type="term" value="F:cholest-4-en-3-one 26-monooxygenase activity"/>
    <property type="evidence" value="ECO:0007669"/>
    <property type="project" value="TreeGrafter"/>
</dbReference>
<dbReference type="PROSITE" id="PS00086">
    <property type="entry name" value="CYTOCHROME_P450"/>
    <property type="match status" value="1"/>
</dbReference>
<evidence type="ECO:0000256" key="7">
    <source>
        <dbReference type="RuleBase" id="RU000461"/>
    </source>
</evidence>
<evidence type="ECO:0000256" key="5">
    <source>
        <dbReference type="ARBA" id="ARBA00023004"/>
    </source>
</evidence>
<evidence type="ECO:0000313" key="8">
    <source>
        <dbReference type="EMBL" id="SDS80744.1"/>
    </source>
</evidence>
<keyword evidence="5 7" id="KW-0408">Iron</keyword>
<name>A0A1H1V7G2_9ACTN</name>
<protein>
    <recommendedName>
        <fullName evidence="10">Cytochrome P450</fullName>
    </recommendedName>
</protein>
<keyword evidence="4 7" id="KW-0560">Oxidoreductase</keyword>
<sequence>MGLRADLRTTRQLTLLRAGTLGLALAGDPVARLFQAPWKADPYATYARLRCDRGLTWSRSGLWVASTYADAHDVLRDRGFGVRLSSGAQPFDVTGGPVHEGTEPNVLELSLLGLDPPDHGRLRRLATPAFSARRIEALRPTVEATADRLLDRLDVRRGTDLVAGFASPLPVAVISDLLAIPAADAQQFAAWGHTLGAALDGVTSVPHQRRMLRAQTDLRVLFERLVDERRRDPGDDLLSRLASAAESEVRPGEHVTVDEVVSLAQLLLLAGFETTTNLIGNAVRALHQHPEQQELVREDPGLAARVVTETLRHDPPVQLTARVAHEPRTVGGQQVRRDQVVLVLLGSTGRDEAEHEDADDFDLTRPEGRDTLAFSGGAHYCVGAPLARLEGEVALRRLFERWPHLAPAGRAVERGTTVIRGWRRLPVRAA</sequence>
<dbReference type="GO" id="GO:0005506">
    <property type="term" value="F:iron ion binding"/>
    <property type="evidence" value="ECO:0007669"/>
    <property type="project" value="InterPro"/>
</dbReference>
<dbReference type="GO" id="GO:0008395">
    <property type="term" value="F:steroid hydroxylase activity"/>
    <property type="evidence" value="ECO:0007669"/>
    <property type="project" value="TreeGrafter"/>
</dbReference>
<keyword evidence="6 7" id="KW-0503">Monooxygenase</keyword>
<evidence type="ECO:0008006" key="10">
    <source>
        <dbReference type="Google" id="ProtNLM"/>
    </source>
</evidence>
<dbReference type="FunFam" id="1.10.630.10:FF:000018">
    <property type="entry name" value="Cytochrome P450 monooxygenase"/>
    <property type="match status" value="1"/>
</dbReference>
<dbReference type="SUPFAM" id="SSF48264">
    <property type="entry name" value="Cytochrome P450"/>
    <property type="match status" value="1"/>
</dbReference>
<evidence type="ECO:0000313" key="9">
    <source>
        <dbReference type="Proteomes" id="UP000198859"/>
    </source>
</evidence>
<keyword evidence="3 7" id="KW-0479">Metal-binding</keyword>
<dbReference type="Gene3D" id="1.10.630.10">
    <property type="entry name" value="Cytochrome P450"/>
    <property type="match status" value="1"/>
</dbReference>
<dbReference type="CDD" id="cd20625">
    <property type="entry name" value="CYP164-like"/>
    <property type="match status" value="1"/>
</dbReference>
<dbReference type="InterPro" id="IPR002397">
    <property type="entry name" value="Cyt_P450_B"/>
</dbReference>
<accession>A0A1H1V7G2</accession>
<proteinExistence type="inferred from homology"/>
<reference evidence="9" key="1">
    <citation type="submission" date="2016-10" db="EMBL/GenBank/DDBJ databases">
        <authorList>
            <person name="Varghese N."/>
            <person name="Submissions S."/>
        </authorList>
    </citation>
    <scope>NUCLEOTIDE SEQUENCE [LARGE SCALE GENOMIC DNA]</scope>
    <source>
        <strain evidence="9">DSM 22127</strain>
    </source>
</reference>
<dbReference type="PRINTS" id="PR00359">
    <property type="entry name" value="BP450"/>
</dbReference>
<dbReference type="STRING" id="642780.SAMN04488570_2746"/>
<keyword evidence="2 7" id="KW-0349">Heme</keyword>
<comment type="similarity">
    <text evidence="1 7">Belongs to the cytochrome P450 family.</text>
</comment>
<evidence type="ECO:0000256" key="3">
    <source>
        <dbReference type="ARBA" id="ARBA00022723"/>
    </source>
</evidence>
<dbReference type="EMBL" id="LT629757">
    <property type="protein sequence ID" value="SDS80744.1"/>
    <property type="molecule type" value="Genomic_DNA"/>
</dbReference>
<gene>
    <name evidence="8" type="ORF">SAMN04488570_2746</name>
</gene>
<keyword evidence="9" id="KW-1185">Reference proteome</keyword>
<dbReference type="AlphaFoldDB" id="A0A1H1V7G2"/>
<dbReference type="GO" id="GO:0020037">
    <property type="term" value="F:heme binding"/>
    <property type="evidence" value="ECO:0007669"/>
    <property type="project" value="InterPro"/>
</dbReference>
<dbReference type="InterPro" id="IPR017972">
    <property type="entry name" value="Cyt_P450_CS"/>
</dbReference>
<dbReference type="RefSeq" id="WP_091730665.1">
    <property type="nucleotide sequence ID" value="NZ_LT629757.1"/>
</dbReference>
<dbReference type="GO" id="GO:0006707">
    <property type="term" value="P:cholesterol catabolic process"/>
    <property type="evidence" value="ECO:0007669"/>
    <property type="project" value="TreeGrafter"/>
</dbReference>
<organism evidence="8 9">
    <name type="scientific">Nocardioides scoriae</name>
    <dbReference type="NCBI Taxonomy" id="642780"/>
    <lineage>
        <taxon>Bacteria</taxon>
        <taxon>Bacillati</taxon>
        <taxon>Actinomycetota</taxon>
        <taxon>Actinomycetes</taxon>
        <taxon>Propionibacteriales</taxon>
        <taxon>Nocardioidaceae</taxon>
        <taxon>Nocardioides</taxon>
    </lineage>
</organism>
<dbReference type="InterPro" id="IPR036396">
    <property type="entry name" value="Cyt_P450_sf"/>
</dbReference>
<dbReference type="PANTHER" id="PTHR46696">
    <property type="entry name" value="P450, PUTATIVE (EUROFUNG)-RELATED"/>
    <property type="match status" value="1"/>
</dbReference>
<evidence type="ECO:0000256" key="1">
    <source>
        <dbReference type="ARBA" id="ARBA00010617"/>
    </source>
</evidence>
<evidence type="ECO:0000256" key="2">
    <source>
        <dbReference type="ARBA" id="ARBA00022617"/>
    </source>
</evidence>